<dbReference type="Gene3D" id="3.40.1110.10">
    <property type="entry name" value="Calcium-transporting ATPase, cytoplasmic domain N"/>
    <property type="match status" value="1"/>
</dbReference>
<dbReference type="InterPro" id="IPR023298">
    <property type="entry name" value="ATPase_P-typ_TM_dom_sf"/>
</dbReference>
<dbReference type="NCBIfam" id="TIGR01517">
    <property type="entry name" value="ATPase-IIB_Ca"/>
    <property type="match status" value="1"/>
</dbReference>
<evidence type="ECO:0000256" key="2">
    <source>
        <dbReference type="ARBA" id="ARBA00005675"/>
    </source>
</evidence>
<evidence type="ECO:0000256" key="5">
    <source>
        <dbReference type="ARBA" id="ARBA00022568"/>
    </source>
</evidence>
<dbReference type="GO" id="GO:0046872">
    <property type="term" value="F:metal ion binding"/>
    <property type="evidence" value="ECO:0007669"/>
    <property type="project" value="UniProtKB-KW"/>
</dbReference>
<feature type="transmembrane region" description="Helical" evidence="15">
    <location>
        <begin position="58"/>
        <end position="76"/>
    </location>
</feature>
<keyword evidence="5" id="KW-0813">Transport</keyword>
<dbReference type="Pfam" id="PF00690">
    <property type="entry name" value="Cation_ATPase_N"/>
    <property type="match status" value="1"/>
</dbReference>
<dbReference type="PANTHER" id="PTHR42861">
    <property type="entry name" value="CALCIUM-TRANSPORTING ATPASE"/>
    <property type="match status" value="1"/>
</dbReference>
<dbReference type="Pfam" id="PF13246">
    <property type="entry name" value="Cation_ATPase"/>
    <property type="match status" value="1"/>
</dbReference>
<evidence type="ECO:0000256" key="15">
    <source>
        <dbReference type="SAM" id="Phobius"/>
    </source>
</evidence>
<evidence type="ECO:0000256" key="6">
    <source>
        <dbReference type="ARBA" id="ARBA00022692"/>
    </source>
</evidence>
<dbReference type="PROSITE" id="PS00154">
    <property type="entry name" value="ATPASE_E1_E2"/>
    <property type="match status" value="1"/>
</dbReference>
<feature type="transmembrane region" description="Helical" evidence="15">
    <location>
        <begin position="243"/>
        <end position="264"/>
    </location>
</feature>
<evidence type="ECO:0000256" key="3">
    <source>
        <dbReference type="ARBA" id="ARBA00012790"/>
    </source>
</evidence>
<dbReference type="InterPro" id="IPR018303">
    <property type="entry name" value="ATPase_P-typ_P_site"/>
</dbReference>
<feature type="transmembrane region" description="Helical" evidence="15">
    <location>
        <begin position="684"/>
        <end position="704"/>
    </location>
</feature>
<dbReference type="EC" id="7.2.2.10" evidence="3"/>
<gene>
    <name evidence="17" type="ORF">GXN74_00405</name>
</gene>
<dbReference type="NCBIfam" id="TIGR01494">
    <property type="entry name" value="ATPase_P-type"/>
    <property type="match status" value="2"/>
</dbReference>
<dbReference type="SFLD" id="SFLDG00002">
    <property type="entry name" value="C1.7:_P-type_atpase_like"/>
    <property type="match status" value="1"/>
</dbReference>
<dbReference type="PRINTS" id="PR00119">
    <property type="entry name" value="CATATPASE"/>
</dbReference>
<dbReference type="PRINTS" id="PR00120">
    <property type="entry name" value="HATPASE"/>
</dbReference>
<keyword evidence="8" id="KW-0547">Nucleotide-binding</keyword>
<feature type="transmembrane region" description="Helical" evidence="15">
    <location>
        <begin position="276"/>
        <end position="301"/>
    </location>
</feature>
<dbReference type="GO" id="GO:0005524">
    <property type="term" value="F:ATP binding"/>
    <property type="evidence" value="ECO:0007669"/>
    <property type="project" value="UniProtKB-KW"/>
</dbReference>
<dbReference type="Pfam" id="PF00689">
    <property type="entry name" value="Cation_ATPase_C"/>
    <property type="match status" value="1"/>
</dbReference>
<accession>A0A7X5HTD7</accession>
<proteinExistence type="inferred from homology"/>
<evidence type="ECO:0000256" key="8">
    <source>
        <dbReference type="ARBA" id="ARBA00022741"/>
    </source>
</evidence>
<organism evidence="17 18">
    <name type="scientific">Anaerotalea alkaliphila</name>
    <dbReference type="NCBI Taxonomy" id="2662126"/>
    <lineage>
        <taxon>Bacteria</taxon>
        <taxon>Bacillati</taxon>
        <taxon>Bacillota</taxon>
        <taxon>Clostridia</taxon>
        <taxon>Eubacteriales</taxon>
        <taxon>Anaerotalea</taxon>
    </lineage>
</organism>
<keyword evidence="4" id="KW-1003">Cell membrane</keyword>
<keyword evidence="5" id="KW-0109">Calcium transport</keyword>
<dbReference type="InterPro" id="IPR001757">
    <property type="entry name" value="P_typ_ATPase"/>
</dbReference>
<evidence type="ECO:0000256" key="12">
    <source>
        <dbReference type="ARBA" id="ARBA00022989"/>
    </source>
</evidence>
<evidence type="ECO:0000256" key="4">
    <source>
        <dbReference type="ARBA" id="ARBA00022475"/>
    </source>
</evidence>
<dbReference type="InterPro" id="IPR023299">
    <property type="entry name" value="ATPase_P-typ_cyto_dom_N"/>
</dbReference>
<dbReference type="RefSeq" id="WP_162368932.1">
    <property type="nucleotide sequence ID" value="NZ_JAAEEH010000001.1"/>
</dbReference>
<dbReference type="GO" id="GO:0005886">
    <property type="term" value="C:plasma membrane"/>
    <property type="evidence" value="ECO:0007669"/>
    <property type="project" value="UniProtKB-SubCell"/>
</dbReference>
<feature type="domain" description="Cation-transporting P-type ATPase N-terminal" evidence="16">
    <location>
        <begin position="4"/>
        <end position="78"/>
    </location>
</feature>
<dbReference type="FunFam" id="3.40.50.1000:FF:000028">
    <property type="entry name" value="Calcium-transporting P-type ATPase, putative"/>
    <property type="match status" value="1"/>
</dbReference>
<evidence type="ECO:0000256" key="7">
    <source>
        <dbReference type="ARBA" id="ARBA00022723"/>
    </source>
</evidence>
<dbReference type="SFLD" id="SFLDS00003">
    <property type="entry name" value="Haloacid_Dehalogenase"/>
    <property type="match status" value="1"/>
</dbReference>
<keyword evidence="13 15" id="KW-0472">Membrane</keyword>
<dbReference type="FunFam" id="3.40.50.1000:FF:000001">
    <property type="entry name" value="Phospholipid-transporting ATPase IC"/>
    <property type="match status" value="1"/>
</dbReference>
<dbReference type="GO" id="GO:0016887">
    <property type="term" value="F:ATP hydrolysis activity"/>
    <property type="evidence" value="ECO:0007669"/>
    <property type="project" value="InterPro"/>
</dbReference>
<dbReference type="InterPro" id="IPR044492">
    <property type="entry name" value="P_typ_ATPase_HD_dom"/>
</dbReference>
<keyword evidence="5" id="KW-0406">Ion transport</keyword>
<dbReference type="Gene3D" id="2.70.150.10">
    <property type="entry name" value="Calcium-transporting ATPase, cytoplasmic transduction domain A"/>
    <property type="match status" value="1"/>
</dbReference>
<evidence type="ECO:0000259" key="16">
    <source>
        <dbReference type="SMART" id="SM00831"/>
    </source>
</evidence>
<evidence type="ECO:0000313" key="18">
    <source>
        <dbReference type="Proteomes" id="UP000461585"/>
    </source>
</evidence>
<evidence type="ECO:0000256" key="13">
    <source>
        <dbReference type="ARBA" id="ARBA00023136"/>
    </source>
</evidence>
<feature type="transmembrane region" description="Helical" evidence="15">
    <location>
        <begin position="795"/>
        <end position="815"/>
    </location>
</feature>
<dbReference type="Pfam" id="PF00122">
    <property type="entry name" value="E1-E2_ATPase"/>
    <property type="match status" value="1"/>
</dbReference>
<keyword evidence="9" id="KW-0106">Calcium</keyword>
<dbReference type="AlphaFoldDB" id="A0A7X5HTD7"/>
<feature type="transmembrane region" description="Helical" evidence="15">
    <location>
        <begin position="82"/>
        <end position="98"/>
    </location>
</feature>
<evidence type="ECO:0000256" key="14">
    <source>
        <dbReference type="ARBA" id="ARBA00048694"/>
    </source>
</evidence>
<dbReference type="SUPFAM" id="SSF81653">
    <property type="entry name" value="Calcium ATPase, transduction domain A"/>
    <property type="match status" value="1"/>
</dbReference>
<dbReference type="SMART" id="SM00831">
    <property type="entry name" value="Cation_ATPase_N"/>
    <property type="match status" value="1"/>
</dbReference>
<dbReference type="SUPFAM" id="SSF56784">
    <property type="entry name" value="HAD-like"/>
    <property type="match status" value="1"/>
</dbReference>
<comment type="caution">
    <text evidence="17">The sequence shown here is derived from an EMBL/GenBank/DDBJ whole genome shotgun (WGS) entry which is preliminary data.</text>
</comment>
<reference evidence="17 18" key="1">
    <citation type="submission" date="2020-01" db="EMBL/GenBank/DDBJ databases">
        <title>Anaeroalcalibacter tamaniensis gen. nov., sp. nov., moderately halophilic strictly anaerobic fermenter bacterium from mud volcano of Taman peninsula.</title>
        <authorList>
            <person name="Frolova A."/>
            <person name="Merkel A.Y."/>
            <person name="Slobodkin A.I."/>
        </authorList>
    </citation>
    <scope>NUCLEOTIDE SEQUENCE [LARGE SCALE GENOMIC DNA]</scope>
    <source>
        <strain evidence="17 18">F-3ap</strain>
    </source>
</reference>
<dbReference type="InterPro" id="IPR004014">
    <property type="entry name" value="ATPase_P-typ_cation-transptr_N"/>
</dbReference>
<keyword evidence="12 15" id="KW-1133">Transmembrane helix</keyword>
<evidence type="ECO:0000256" key="10">
    <source>
        <dbReference type="ARBA" id="ARBA00022840"/>
    </source>
</evidence>
<feature type="transmembrane region" description="Helical" evidence="15">
    <location>
        <begin position="655"/>
        <end position="678"/>
    </location>
</feature>
<comment type="similarity">
    <text evidence="2">Belongs to the cation transport ATPase (P-type) (TC 3.A.3) family. Type IIA subfamily.</text>
</comment>
<dbReference type="Pfam" id="PF08282">
    <property type="entry name" value="Hydrolase_3"/>
    <property type="match status" value="1"/>
</dbReference>
<evidence type="ECO:0000313" key="17">
    <source>
        <dbReference type="EMBL" id="NDL66205.1"/>
    </source>
</evidence>
<evidence type="ECO:0000256" key="11">
    <source>
        <dbReference type="ARBA" id="ARBA00022967"/>
    </source>
</evidence>
<dbReference type="InterPro" id="IPR008250">
    <property type="entry name" value="ATPase_P-typ_transduc_dom_A_sf"/>
</dbReference>
<dbReference type="Proteomes" id="UP000461585">
    <property type="component" value="Unassembled WGS sequence"/>
</dbReference>
<evidence type="ECO:0000256" key="1">
    <source>
        <dbReference type="ARBA" id="ARBA00004651"/>
    </source>
</evidence>
<feature type="transmembrane region" description="Helical" evidence="15">
    <location>
        <begin position="727"/>
        <end position="749"/>
    </location>
</feature>
<dbReference type="FunFam" id="2.70.150.10:FF:000016">
    <property type="entry name" value="Calcium-transporting P-type ATPase putative"/>
    <property type="match status" value="1"/>
</dbReference>
<dbReference type="InterPro" id="IPR006408">
    <property type="entry name" value="P-type_ATPase_IIB"/>
</dbReference>
<sequence>MGGGFHGKTIGDLEAAFSTDRSRGLGDGQVCSARDTYGWNKLLETEGRKLHQMVLEQLGDVLILLLLAASVLSYLVGEKVDAMVIVAIVVLNTVLGVVQERKAGKALEELKRMAAPKAKVVRGGELSMVEAAELVPGDLVVLETGDYVPADLRVTESVLLEIDESALTGESAPAPKEEGLLQEKDLPVGDRSNMAHMGTVVSYGRGKGIVVAVGMETEIGKIATLLNETVEEKTPLQLKLARLGRMIGALCVLVCMVILWIGIYRQLPLLEVFMTAVALAVAAIPEGLPAVVAVVLAIGVTRMVSQNAIMKNLGAVETLGATTVICSDKTGTLTQNSMTVRQVQGSRELLLLAGVLCNDAQIREGKVVGDPTEGALLTAGAKEGLDRDRLHSLYPRQGEIPFDGKRKMMSTLHRMEEGWRMYTKGAPDLLVDGCDRIQTPQGIRPLAAADREEILADSHAYAEQALRVLGFAMKDLGEKEEMEGGETGMVFLGLVGMMDPPRKEAKEAVEICRRAGIRPVMITGDHIATACAIGKELGILVEGNLAMDGKTLDGMDQVALEGAVRSVGVFARVSPEHKVRIVDALKANGEIVAMTGDGVNDAPALKRADIGIAMGITGTDVTKEAADMILTDDNFSSIVSAVGEGRVIYSNIRKFVGFLLSCNIGEILIILVAMLAGWPVPLLPIQLLWINLITDSLPAFALGLEKKEAGVMDQAPREPDVPIVDRAMGLSILVQSLVLPLGALGAYRLGTDLDGVGYGRTLCFATLILGEMFRAYSARSEHAFLHRMRPLENRYLNGSVAAASTLLLAVVYIPVLQPLFGTRPIGAVHWLWVLALALLPLTAGEVSKNWKGKPL</sequence>
<keyword evidence="11" id="KW-1278">Translocase</keyword>
<keyword evidence="10" id="KW-0067">ATP-binding</keyword>
<name>A0A7X5HTD7_9FIRM</name>
<comment type="subcellular location">
    <subcellularLocation>
        <location evidence="1">Cell membrane</location>
        <topology evidence="1">Multi-pass membrane protein</topology>
    </subcellularLocation>
</comment>
<keyword evidence="18" id="KW-1185">Reference proteome</keyword>
<evidence type="ECO:0000256" key="9">
    <source>
        <dbReference type="ARBA" id="ARBA00022837"/>
    </source>
</evidence>
<dbReference type="InterPro" id="IPR059000">
    <property type="entry name" value="ATPase_P-type_domA"/>
</dbReference>
<dbReference type="InterPro" id="IPR023214">
    <property type="entry name" value="HAD_sf"/>
</dbReference>
<dbReference type="Gene3D" id="1.20.1110.10">
    <property type="entry name" value="Calcium-transporting ATPase, transmembrane domain"/>
    <property type="match status" value="3"/>
</dbReference>
<protein>
    <recommendedName>
        <fullName evidence="3">P-type Ca(2+) transporter</fullName>
        <ecNumber evidence="3">7.2.2.10</ecNumber>
    </recommendedName>
</protein>
<keyword evidence="6 15" id="KW-0812">Transmembrane</keyword>
<dbReference type="Gene3D" id="3.40.50.1000">
    <property type="entry name" value="HAD superfamily/HAD-like"/>
    <property type="match status" value="1"/>
</dbReference>
<feature type="transmembrane region" description="Helical" evidence="15">
    <location>
        <begin position="755"/>
        <end position="774"/>
    </location>
</feature>
<keyword evidence="7" id="KW-0479">Metal-binding</keyword>
<dbReference type="InterPro" id="IPR036412">
    <property type="entry name" value="HAD-like_sf"/>
</dbReference>
<dbReference type="SUPFAM" id="SSF81665">
    <property type="entry name" value="Calcium ATPase, transmembrane domain M"/>
    <property type="match status" value="1"/>
</dbReference>
<feature type="transmembrane region" description="Helical" evidence="15">
    <location>
        <begin position="827"/>
        <end position="846"/>
    </location>
</feature>
<comment type="catalytic activity">
    <reaction evidence="14">
        <text>Ca(2+)(in) + ATP + H2O = Ca(2+)(out) + ADP + phosphate + H(+)</text>
        <dbReference type="Rhea" id="RHEA:18105"/>
        <dbReference type="ChEBI" id="CHEBI:15377"/>
        <dbReference type="ChEBI" id="CHEBI:15378"/>
        <dbReference type="ChEBI" id="CHEBI:29108"/>
        <dbReference type="ChEBI" id="CHEBI:30616"/>
        <dbReference type="ChEBI" id="CHEBI:43474"/>
        <dbReference type="ChEBI" id="CHEBI:456216"/>
        <dbReference type="EC" id="7.2.2.10"/>
    </reaction>
</comment>
<dbReference type="GO" id="GO:0140352">
    <property type="term" value="P:export from cell"/>
    <property type="evidence" value="ECO:0007669"/>
    <property type="project" value="UniProtKB-ARBA"/>
</dbReference>
<dbReference type="GO" id="GO:0005388">
    <property type="term" value="F:P-type calcium transporter activity"/>
    <property type="evidence" value="ECO:0007669"/>
    <property type="project" value="UniProtKB-EC"/>
</dbReference>
<dbReference type="InterPro" id="IPR006068">
    <property type="entry name" value="ATPase_P-typ_cation-transptr_C"/>
</dbReference>
<dbReference type="SFLD" id="SFLDF00027">
    <property type="entry name" value="p-type_atpase"/>
    <property type="match status" value="1"/>
</dbReference>
<dbReference type="EMBL" id="JAAEEH010000001">
    <property type="protein sequence ID" value="NDL66205.1"/>
    <property type="molecule type" value="Genomic_DNA"/>
</dbReference>